<gene>
    <name evidence="8" type="ORF">ACFSRY_10660</name>
</gene>
<dbReference type="Gene3D" id="3.40.50.2300">
    <property type="match status" value="1"/>
</dbReference>
<proteinExistence type="predicted"/>
<evidence type="ECO:0000256" key="4">
    <source>
        <dbReference type="ARBA" id="ARBA00023163"/>
    </source>
</evidence>
<keyword evidence="4" id="KW-0804">Transcription</keyword>
<dbReference type="InterPro" id="IPR039420">
    <property type="entry name" value="WalR-like"/>
</dbReference>
<feature type="domain" description="Response regulatory" evidence="7">
    <location>
        <begin position="3"/>
        <end position="119"/>
    </location>
</feature>
<comment type="caution">
    <text evidence="8">The sequence shown here is derived from an EMBL/GenBank/DDBJ whole genome shotgun (WGS) entry which is preliminary data.</text>
</comment>
<feature type="modified residue" description="4-aspartylphosphate" evidence="5">
    <location>
        <position position="54"/>
    </location>
</feature>
<keyword evidence="3" id="KW-0238">DNA-binding</keyword>
<dbReference type="PROSITE" id="PS50110">
    <property type="entry name" value="RESPONSE_REGULATORY"/>
    <property type="match status" value="1"/>
</dbReference>
<evidence type="ECO:0000313" key="9">
    <source>
        <dbReference type="Proteomes" id="UP001597544"/>
    </source>
</evidence>
<accession>A0ABW5ILW8</accession>
<dbReference type="Pfam" id="PF00072">
    <property type="entry name" value="Response_reg"/>
    <property type="match status" value="1"/>
</dbReference>
<dbReference type="SMART" id="SM00421">
    <property type="entry name" value="HTH_LUXR"/>
    <property type="match status" value="1"/>
</dbReference>
<keyword evidence="9" id="KW-1185">Reference proteome</keyword>
<feature type="domain" description="HTH luxR-type" evidence="6">
    <location>
        <begin position="143"/>
        <end position="208"/>
    </location>
</feature>
<evidence type="ECO:0000256" key="5">
    <source>
        <dbReference type="PROSITE-ProRule" id="PRU00169"/>
    </source>
</evidence>
<evidence type="ECO:0000313" key="8">
    <source>
        <dbReference type="EMBL" id="MFD2514328.1"/>
    </source>
</evidence>
<dbReference type="RefSeq" id="WP_377506698.1">
    <property type="nucleotide sequence ID" value="NZ_JBHULU010000015.1"/>
</dbReference>
<dbReference type="PRINTS" id="PR00038">
    <property type="entry name" value="HTHLUXR"/>
</dbReference>
<dbReference type="SMART" id="SM00448">
    <property type="entry name" value="REC"/>
    <property type="match status" value="1"/>
</dbReference>
<sequence>MAKILIADNFALIREGIKKVLHSEPEITVVAETDHGGNVLRLVEKHKIDIVLLDINIPGMHGLDILKDLKKHFQNLPVLMLSMHPAQDYALRSLKLGASGYLRKDSPTEELVKAVQMIRTGGKYIPFALAEQLANWMAGNNGEESKHAALSNREFDIMQQLATGTTLKQIAETLNITVSTATTYKNRMYKKMGFSTNADLLRYCFKNNLIL</sequence>
<evidence type="ECO:0000259" key="7">
    <source>
        <dbReference type="PROSITE" id="PS50110"/>
    </source>
</evidence>
<evidence type="ECO:0000256" key="2">
    <source>
        <dbReference type="ARBA" id="ARBA00023015"/>
    </source>
</evidence>
<keyword evidence="1 5" id="KW-0597">Phosphoprotein</keyword>
<dbReference type="SUPFAM" id="SSF52172">
    <property type="entry name" value="CheY-like"/>
    <property type="match status" value="1"/>
</dbReference>
<evidence type="ECO:0000259" key="6">
    <source>
        <dbReference type="PROSITE" id="PS50043"/>
    </source>
</evidence>
<dbReference type="PROSITE" id="PS50043">
    <property type="entry name" value="HTH_LUXR_2"/>
    <property type="match status" value="1"/>
</dbReference>
<dbReference type="PANTHER" id="PTHR43214">
    <property type="entry name" value="TWO-COMPONENT RESPONSE REGULATOR"/>
    <property type="match status" value="1"/>
</dbReference>
<dbReference type="CDD" id="cd17535">
    <property type="entry name" value="REC_NarL-like"/>
    <property type="match status" value="1"/>
</dbReference>
<organism evidence="8 9">
    <name type="scientific">Pontibacter locisalis</name>
    <dbReference type="NCBI Taxonomy" id="1719035"/>
    <lineage>
        <taxon>Bacteria</taxon>
        <taxon>Pseudomonadati</taxon>
        <taxon>Bacteroidota</taxon>
        <taxon>Cytophagia</taxon>
        <taxon>Cytophagales</taxon>
        <taxon>Hymenobacteraceae</taxon>
        <taxon>Pontibacter</taxon>
    </lineage>
</organism>
<evidence type="ECO:0000256" key="3">
    <source>
        <dbReference type="ARBA" id="ARBA00023125"/>
    </source>
</evidence>
<evidence type="ECO:0000256" key="1">
    <source>
        <dbReference type="ARBA" id="ARBA00022553"/>
    </source>
</evidence>
<reference evidence="9" key="1">
    <citation type="journal article" date="2019" name="Int. J. Syst. Evol. Microbiol.">
        <title>The Global Catalogue of Microorganisms (GCM) 10K type strain sequencing project: providing services to taxonomists for standard genome sequencing and annotation.</title>
        <authorList>
            <consortium name="The Broad Institute Genomics Platform"/>
            <consortium name="The Broad Institute Genome Sequencing Center for Infectious Disease"/>
            <person name="Wu L."/>
            <person name="Ma J."/>
        </authorList>
    </citation>
    <scope>NUCLEOTIDE SEQUENCE [LARGE SCALE GENOMIC DNA]</scope>
    <source>
        <strain evidence="9">KCTC 42498</strain>
    </source>
</reference>
<dbReference type="InterPro" id="IPR011006">
    <property type="entry name" value="CheY-like_superfamily"/>
</dbReference>
<dbReference type="InterPro" id="IPR001789">
    <property type="entry name" value="Sig_transdc_resp-reg_receiver"/>
</dbReference>
<dbReference type="SUPFAM" id="SSF46894">
    <property type="entry name" value="C-terminal effector domain of the bipartite response regulators"/>
    <property type="match status" value="1"/>
</dbReference>
<name>A0ABW5ILW8_9BACT</name>
<dbReference type="EMBL" id="JBHULU010000015">
    <property type="protein sequence ID" value="MFD2514328.1"/>
    <property type="molecule type" value="Genomic_DNA"/>
</dbReference>
<dbReference type="InterPro" id="IPR016032">
    <property type="entry name" value="Sig_transdc_resp-reg_C-effctor"/>
</dbReference>
<dbReference type="InterPro" id="IPR000792">
    <property type="entry name" value="Tscrpt_reg_LuxR_C"/>
</dbReference>
<dbReference type="PANTHER" id="PTHR43214:SF41">
    <property type="entry name" value="NITRATE_NITRITE RESPONSE REGULATOR PROTEIN NARP"/>
    <property type="match status" value="1"/>
</dbReference>
<dbReference type="Proteomes" id="UP001597544">
    <property type="component" value="Unassembled WGS sequence"/>
</dbReference>
<dbReference type="Pfam" id="PF00196">
    <property type="entry name" value="GerE"/>
    <property type="match status" value="1"/>
</dbReference>
<dbReference type="CDD" id="cd06170">
    <property type="entry name" value="LuxR_C_like"/>
    <property type="match status" value="1"/>
</dbReference>
<dbReference type="InterPro" id="IPR058245">
    <property type="entry name" value="NreC/VraR/RcsB-like_REC"/>
</dbReference>
<keyword evidence="2" id="KW-0805">Transcription regulation</keyword>
<protein>
    <submittedName>
        <fullName evidence="8">Response regulator</fullName>
    </submittedName>
</protein>